<dbReference type="AlphaFoldDB" id="A0A2M8Z329"/>
<sequence>MYIGKLNRQMTSLNINAINRSAANQTEALFGKKKDDVNRDTAVISPVGKNQSMLELLMKQKEFLQEQKKSLMDSSQDNGTDVKAQLEEYEKRLEEIDNQISQLQAKQAEETEDEGSDGRIYDKPKTKEEAQADQLNGISALSANQEQAETIHQEKKHLAGTIRVLEAEISRGNGNIEAKSKKVTELKDRSLELDDNISQNLQKVQKSIEEIRNETSEAVIDDGEDMKPTEKMSKMGNK</sequence>
<proteinExistence type="predicted"/>
<accession>A0A2M8Z329</accession>
<protein>
    <recommendedName>
        <fullName evidence="4">FlxA-like protein</fullName>
    </recommendedName>
</protein>
<dbReference type="RefSeq" id="WP_100304425.1">
    <property type="nucleotide sequence ID" value="NZ_PGET01000001.1"/>
</dbReference>
<organism evidence="2 3">
    <name type="scientific">[Clostridium] celerecrescens 18A</name>
    <dbReference type="NCBI Taxonomy" id="1286362"/>
    <lineage>
        <taxon>Bacteria</taxon>
        <taxon>Bacillati</taxon>
        <taxon>Bacillota</taxon>
        <taxon>Clostridia</taxon>
        <taxon>Lachnospirales</taxon>
        <taxon>Lachnospiraceae</taxon>
        <taxon>Lacrimispora</taxon>
    </lineage>
</organism>
<feature type="compositionally biased region" description="Basic and acidic residues" evidence="1">
    <location>
        <begin position="225"/>
        <end position="238"/>
    </location>
</feature>
<comment type="caution">
    <text evidence="2">The sequence shown here is derived from an EMBL/GenBank/DDBJ whole genome shotgun (WGS) entry which is preliminary data.</text>
</comment>
<feature type="compositionally biased region" description="Basic and acidic residues" evidence="1">
    <location>
        <begin position="116"/>
        <end position="130"/>
    </location>
</feature>
<dbReference type="OrthoDB" id="1907538at2"/>
<reference evidence="2 3" key="1">
    <citation type="submission" date="2017-11" db="EMBL/GenBank/DDBJ databases">
        <title>Understudied soil microbes with underappreciated capabilities: Untangling the Clostridium saccharolyticum group.</title>
        <authorList>
            <person name="Leschine S."/>
        </authorList>
    </citation>
    <scope>NUCLEOTIDE SEQUENCE [LARGE SCALE GENOMIC DNA]</scope>
    <source>
        <strain evidence="2 3">18A</strain>
    </source>
</reference>
<evidence type="ECO:0000313" key="3">
    <source>
        <dbReference type="Proteomes" id="UP000231092"/>
    </source>
</evidence>
<dbReference type="Proteomes" id="UP000231092">
    <property type="component" value="Unassembled WGS sequence"/>
</dbReference>
<dbReference type="EMBL" id="PGET01000001">
    <property type="protein sequence ID" value="PJJ27842.1"/>
    <property type="molecule type" value="Genomic_DNA"/>
</dbReference>
<gene>
    <name evidence="2" type="ORF">H171_1322</name>
</gene>
<name>A0A2M8Z329_9FIRM</name>
<evidence type="ECO:0000256" key="1">
    <source>
        <dbReference type="SAM" id="MobiDB-lite"/>
    </source>
</evidence>
<feature type="compositionally biased region" description="Polar residues" evidence="1">
    <location>
        <begin position="133"/>
        <end position="148"/>
    </location>
</feature>
<evidence type="ECO:0000313" key="2">
    <source>
        <dbReference type="EMBL" id="PJJ27842.1"/>
    </source>
</evidence>
<evidence type="ECO:0008006" key="4">
    <source>
        <dbReference type="Google" id="ProtNLM"/>
    </source>
</evidence>
<feature type="region of interest" description="Disordered" evidence="1">
    <location>
        <begin position="214"/>
        <end position="238"/>
    </location>
</feature>
<feature type="region of interest" description="Disordered" evidence="1">
    <location>
        <begin position="102"/>
        <end position="151"/>
    </location>
</feature>